<dbReference type="PANTHER" id="PTHR23522">
    <property type="entry name" value="BLL5896 PROTEIN"/>
    <property type="match status" value="1"/>
</dbReference>
<feature type="transmembrane region" description="Helical" evidence="8">
    <location>
        <begin position="243"/>
        <end position="264"/>
    </location>
</feature>
<keyword evidence="2" id="KW-0813">Transport</keyword>
<dbReference type="GO" id="GO:0015528">
    <property type="term" value="F:lactose:proton symporter activity"/>
    <property type="evidence" value="ECO:0007669"/>
    <property type="project" value="TreeGrafter"/>
</dbReference>
<feature type="transmembrane region" description="Helical" evidence="8">
    <location>
        <begin position="20"/>
        <end position="38"/>
    </location>
</feature>
<evidence type="ECO:0000256" key="3">
    <source>
        <dbReference type="ARBA" id="ARBA00022475"/>
    </source>
</evidence>
<reference evidence="10" key="2">
    <citation type="submission" date="2020-09" db="EMBL/GenBank/DDBJ databases">
        <authorList>
            <person name="Sun Q."/>
            <person name="Kim S."/>
        </authorList>
    </citation>
    <scope>NUCLEOTIDE SEQUENCE</scope>
    <source>
        <strain evidence="10">KCTC 22169</strain>
    </source>
</reference>
<dbReference type="PANTHER" id="PTHR23522:SF10">
    <property type="entry name" value="3-PHENYLPROPIONIC ACID TRANSPORTER-RELATED"/>
    <property type="match status" value="1"/>
</dbReference>
<dbReference type="GO" id="GO:0030395">
    <property type="term" value="F:lactose binding"/>
    <property type="evidence" value="ECO:0007669"/>
    <property type="project" value="TreeGrafter"/>
</dbReference>
<organism evidence="10 11">
    <name type="scientific">Saccharospirillum salsuginis</name>
    <dbReference type="NCBI Taxonomy" id="418750"/>
    <lineage>
        <taxon>Bacteria</taxon>
        <taxon>Pseudomonadati</taxon>
        <taxon>Pseudomonadota</taxon>
        <taxon>Gammaproteobacteria</taxon>
        <taxon>Oceanospirillales</taxon>
        <taxon>Saccharospirillaceae</taxon>
        <taxon>Saccharospirillum</taxon>
    </lineage>
</organism>
<dbReference type="PIRSF" id="PIRSF004925">
    <property type="entry name" value="HcaT"/>
    <property type="match status" value="1"/>
</dbReference>
<evidence type="ECO:0000259" key="9">
    <source>
        <dbReference type="PROSITE" id="PS50850"/>
    </source>
</evidence>
<feature type="transmembrane region" description="Helical" evidence="8">
    <location>
        <begin position="77"/>
        <end position="94"/>
    </location>
</feature>
<proteinExistence type="predicted"/>
<feature type="transmembrane region" description="Helical" evidence="8">
    <location>
        <begin position="365"/>
        <end position="387"/>
    </location>
</feature>
<evidence type="ECO:0000256" key="4">
    <source>
        <dbReference type="ARBA" id="ARBA00022519"/>
    </source>
</evidence>
<feature type="transmembrane region" description="Helical" evidence="8">
    <location>
        <begin position="276"/>
        <end position="294"/>
    </location>
</feature>
<dbReference type="InterPro" id="IPR020846">
    <property type="entry name" value="MFS_dom"/>
</dbReference>
<protein>
    <submittedName>
        <fullName evidence="10">MFS transporter</fullName>
    </submittedName>
</protein>
<dbReference type="RefSeq" id="WP_189606503.1">
    <property type="nucleotide sequence ID" value="NZ_BMXR01000001.1"/>
</dbReference>
<gene>
    <name evidence="10" type="ORF">GCM10007392_00670</name>
</gene>
<comment type="subcellular location">
    <subcellularLocation>
        <location evidence="1">Cell inner membrane</location>
        <topology evidence="1">Multi-pass membrane protein</topology>
    </subcellularLocation>
</comment>
<feature type="transmembrane region" description="Helical" evidence="8">
    <location>
        <begin position="206"/>
        <end position="223"/>
    </location>
</feature>
<dbReference type="InterPro" id="IPR024989">
    <property type="entry name" value="MFS_assoc_dom"/>
</dbReference>
<feature type="transmembrane region" description="Helical" evidence="8">
    <location>
        <begin position="100"/>
        <end position="118"/>
    </location>
</feature>
<feature type="domain" description="Major facilitator superfamily (MFS) profile" evidence="9">
    <location>
        <begin position="210"/>
        <end position="393"/>
    </location>
</feature>
<keyword evidence="6 8" id="KW-1133">Transmembrane helix</keyword>
<feature type="transmembrane region" description="Helical" evidence="8">
    <location>
        <begin position="164"/>
        <end position="185"/>
    </location>
</feature>
<dbReference type="Gene3D" id="1.20.1250.20">
    <property type="entry name" value="MFS general substrate transporter like domains"/>
    <property type="match status" value="2"/>
</dbReference>
<dbReference type="AlphaFoldDB" id="A0A918K048"/>
<dbReference type="SUPFAM" id="SSF103473">
    <property type="entry name" value="MFS general substrate transporter"/>
    <property type="match status" value="1"/>
</dbReference>
<evidence type="ECO:0000313" key="10">
    <source>
        <dbReference type="EMBL" id="GGX38372.1"/>
    </source>
</evidence>
<evidence type="ECO:0000256" key="7">
    <source>
        <dbReference type="ARBA" id="ARBA00023136"/>
    </source>
</evidence>
<sequence length="393" mass="43529">MPSAQELTFRQKAWRLSPMYAAYFTLFGVFTPYLARFLTAQGLSPRQIGVIVATVFGVNIFAPFLFSLISDRTGQRLPLIRLGFVLMGMFYLLSLKSGDFIWYLTVFGLFGIFLSAVLPQMEGVAINVLDRDRSRYGQVRLWGSAGYVVVVWVLGTALDYWPVTILPVIGGVLCAIMWGTTWLVPKEARTDPKQRQTARSLETVPIDWRQVAVLMVVVFLWQIGMAPYNTFFDLFLKERGFPASQIGFLISFGSICEIVIFLVIARWFQRFSERQLMFVALAATVLRWSVLSFVEGSFALVLGLQALHALTFGVVHSVAIHRVGRLFPPSRMGFGQGLYVSVGMGLGLICGNLLSGYVWTGAGVVFLMGAGTTAVAAVLVFFGFGAIRGVDRT</sequence>
<feature type="transmembrane region" description="Helical" evidence="8">
    <location>
        <begin position="338"/>
        <end position="359"/>
    </location>
</feature>
<dbReference type="EMBL" id="BMXR01000001">
    <property type="protein sequence ID" value="GGX38372.1"/>
    <property type="molecule type" value="Genomic_DNA"/>
</dbReference>
<accession>A0A918K048</accession>
<evidence type="ECO:0000313" key="11">
    <source>
        <dbReference type="Proteomes" id="UP000626148"/>
    </source>
</evidence>
<comment type="caution">
    <text evidence="10">The sequence shown here is derived from an EMBL/GenBank/DDBJ whole genome shotgun (WGS) entry which is preliminary data.</text>
</comment>
<evidence type="ECO:0000256" key="1">
    <source>
        <dbReference type="ARBA" id="ARBA00004429"/>
    </source>
</evidence>
<dbReference type="InterPro" id="IPR036259">
    <property type="entry name" value="MFS_trans_sf"/>
</dbReference>
<keyword evidence="7 8" id="KW-0472">Membrane</keyword>
<keyword evidence="11" id="KW-1185">Reference proteome</keyword>
<dbReference type="NCBIfam" id="NF037955">
    <property type="entry name" value="mfs"/>
    <property type="match status" value="1"/>
</dbReference>
<name>A0A918K048_9GAMM</name>
<dbReference type="PROSITE" id="PS50850">
    <property type="entry name" value="MFS"/>
    <property type="match status" value="1"/>
</dbReference>
<keyword evidence="5 8" id="KW-0812">Transmembrane</keyword>
<dbReference type="Proteomes" id="UP000626148">
    <property type="component" value="Unassembled WGS sequence"/>
</dbReference>
<evidence type="ECO:0000256" key="5">
    <source>
        <dbReference type="ARBA" id="ARBA00022692"/>
    </source>
</evidence>
<keyword evidence="3" id="KW-1003">Cell membrane</keyword>
<dbReference type="GO" id="GO:0005886">
    <property type="term" value="C:plasma membrane"/>
    <property type="evidence" value="ECO:0007669"/>
    <property type="project" value="UniProtKB-SubCell"/>
</dbReference>
<keyword evidence="4" id="KW-0997">Cell inner membrane</keyword>
<reference evidence="10" key="1">
    <citation type="journal article" date="2014" name="Int. J. Syst. Evol. Microbiol.">
        <title>Complete genome sequence of Corynebacterium casei LMG S-19264T (=DSM 44701T), isolated from a smear-ripened cheese.</title>
        <authorList>
            <consortium name="US DOE Joint Genome Institute (JGI-PGF)"/>
            <person name="Walter F."/>
            <person name="Albersmeier A."/>
            <person name="Kalinowski J."/>
            <person name="Ruckert C."/>
        </authorList>
    </citation>
    <scope>NUCLEOTIDE SEQUENCE</scope>
    <source>
        <strain evidence="10">KCTC 22169</strain>
    </source>
</reference>
<feature type="transmembrane region" description="Helical" evidence="8">
    <location>
        <begin position="139"/>
        <end position="158"/>
    </location>
</feature>
<evidence type="ECO:0000256" key="8">
    <source>
        <dbReference type="SAM" id="Phobius"/>
    </source>
</evidence>
<feature type="transmembrane region" description="Helical" evidence="8">
    <location>
        <begin position="50"/>
        <end position="70"/>
    </location>
</feature>
<evidence type="ECO:0000256" key="6">
    <source>
        <dbReference type="ARBA" id="ARBA00022989"/>
    </source>
</evidence>
<dbReference type="InterPro" id="IPR026032">
    <property type="entry name" value="HcaT-like"/>
</dbReference>
<feature type="transmembrane region" description="Helical" evidence="8">
    <location>
        <begin position="300"/>
        <end position="318"/>
    </location>
</feature>
<dbReference type="Pfam" id="PF12832">
    <property type="entry name" value="MFS_1_like"/>
    <property type="match status" value="1"/>
</dbReference>
<evidence type="ECO:0000256" key="2">
    <source>
        <dbReference type="ARBA" id="ARBA00022448"/>
    </source>
</evidence>